<organism evidence="1 2">
    <name type="scientific">Trichonephila clavipes</name>
    <name type="common">Golden silk orbweaver</name>
    <name type="synonym">Nephila clavipes</name>
    <dbReference type="NCBI Taxonomy" id="2585209"/>
    <lineage>
        <taxon>Eukaryota</taxon>
        <taxon>Metazoa</taxon>
        <taxon>Ecdysozoa</taxon>
        <taxon>Arthropoda</taxon>
        <taxon>Chelicerata</taxon>
        <taxon>Arachnida</taxon>
        <taxon>Araneae</taxon>
        <taxon>Araneomorphae</taxon>
        <taxon>Entelegynae</taxon>
        <taxon>Araneoidea</taxon>
        <taxon>Nephilidae</taxon>
        <taxon>Trichonephila</taxon>
    </lineage>
</organism>
<sequence length="78" mass="9039">MSPSQYGGYDPRLVIEWIQVRIRIQENAKSSTTVFYLIKHPSRATIYPSKEEANGIPFGDEIKYFRSTLELVTGWSRD</sequence>
<name>A0A8X6W9E2_TRICX</name>
<accession>A0A8X6W9E2</accession>
<comment type="caution">
    <text evidence="1">The sequence shown here is derived from an EMBL/GenBank/DDBJ whole genome shotgun (WGS) entry which is preliminary data.</text>
</comment>
<dbReference type="Proteomes" id="UP000887159">
    <property type="component" value="Unassembled WGS sequence"/>
</dbReference>
<evidence type="ECO:0000313" key="2">
    <source>
        <dbReference type="Proteomes" id="UP000887159"/>
    </source>
</evidence>
<dbReference type="AlphaFoldDB" id="A0A8X6W9E2"/>
<evidence type="ECO:0000313" key="1">
    <source>
        <dbReference type="EMBL" id="GFY30011.1"/>
    </source>
</evidence>
<proteinExistence type="predicted"/>
<gene>
    <name evidence="1" type="ORF">TNCV_4073241</name>
</gene>
<protein>
    <submittedName>
        <fullName evidence="1">Uncharacterized protein</fullName>
    </submittedName>
</protein>
<reference evidence="1" key="1">
    <citation type="submission" date="2020-08" db="EMBL/GenBank/DDBJ databases">
        <title>Multicomponent nature underlies the extraordinary mechanical properties of spider dragline silk.</title>
        <authorList>
            <person name="Kono N."/>
            <person name="Nakamura H."/>
            <person name="Mori M."/>
            <person name="Yoshida Y."/>
            <person name="Ohtoshi R."/>
            <person name="Malay A.D."/>
            <person name="Moran D.A.P."/>
            <person name="Tomita M."/>
            <person name="Numata K."/>
            <person name="Arakawa K."/>
        </authorList>
    </citation>
    <scope>NUCLEOTIDE SEQUENCE</scope>
</reference>
<dbReference type="EMBL" id="BMAU01021390">
    <property type="protein sequence ID" value="GFY30011.1"/>
    <property type="molecule type" value="Genomic_DNA"/>
</dbReference>
<keyword evidence="2" id="KW-1185">Reference proteome</keyword>